<dbReference type="EMBL" id="FNMV01000002">
    <property type="protein sequence ID" value="SDW35243.1"/>
    <property type="molecule type" value="Genomic_DNA"/>
</dbReference>
<sequence>MITITRTSPENVDFTALIKELDNDIEKRDGEEHSFYAQFNKTDNIKHAIVVYEDQRAIGCGAFKFYKGDVAEIKRMFVNPEDRGKGIASKILKELESWAREENFNSCILETGKRYPEAIALYKKNGYSITANYGQYELVEDSVCFQKTIS</sequence>
<evidence type="ECO:0000259" key="3">
    <source>
        <dbReference type="PROSITE" id="PS51186"/>
    </source>
</evidence>
<dbReference type="RefSeq" id="WP_091429500.1">
    <property type="nucleotide sequence ID" value="NZ_FNMV01000002.1"/>
</dbReference>
<dbReference type="PANTHER" id="PTHR43877">
    <property type="entry name" value="AMINOALKYLPHOSPHONATE N-ACETYLTRANSFERASE-RELATED-RELATED"/>
    <property type="match status" value="1"/>
</dbReference>
<dbReference type="CDD" id="cd04301">
    <property type="entry name" value="NAT_SF"/>
    <property type="match status" value="1"/>
</dbReference>
<dbReference type="Pfam" id="PF00583">
    <property type="entry name" value="Acetyltransf_1"/>
    <property type="match status" value="1"/>
</dbReference>
<protein>
    <submittedName>
        <fullName evidence="4">Acetyltransferase (GNAT) family protein</fullName>
    </submittedName>
</protein>
<dbReference type="OrthoDB" id="9803233at2"/>
<dbReference type="InterPro" id="IPR000182">
    <property type="entry name" value="GNAT_dom"/>
</dbReference>
<accession>A0A1H2SU87</accession>
<dbReference type="PROSITE" id="PS51186">
    <property type="entry name" value="GNAT"/>
    <property type="match status" value="1"/>
</dbReference>
<keyword evidence="1 4" id="KW-0808">Transferase</keyword>
<dbReference type="STRING" id="229203.SAMN05444338_102177"/>
<evidence type="ECO:0000256" key="1">
    <source>
        <dbReference type="ARBA" id="ARBA00022679"/>
    </source>
</evidence>
<keyword evidence="2" id="KW-0012">Acyltransferase</keyword>
<evidence type="ECO:0000313" key="5">
    <source>
        <dbReference type="Proteomes" id="UP000198569"/>
    </source>
</evidence>
<dbReference type="GO" id="GO:0016747">
    <property type="term" value="F:acyltransferase activity, transferring groups other than amino-acyl groups"/>
    <property type="evidence" value="ECO:0007669"/>
    <property type="project" value="InterPro"/>
</dbReference>
<dbReference type="InterPro" id="IPR050832">
    <property type="entry name" value="Bact_Acetyltransf"/>
</dbReference>
<feature type="domain" description="N-acetyltransferase" evidence="3">
    <location>
        <begin position="2"/>
        <end position="150"/>
    </location>
</feature>
<evidence type="ECO:0000256" key="2">
    <source>
        <dbReference type="ARBA" id="ARBA00023315"/>
    </source>
</evidence>
<keyword evidence="5" id="KW-1185">Reference proteome</keyword>
<dbReference type="InterPro" id="IPR016181">
    <property type="entry name" value="Acyl_CoA_acyltransferase"/>
</dbReference>
<name>A0A1H2SU87_9FLAO</name>
<reference evidence="5" key="1">
    <citation type="submission" date="2016-10" db="EMBL/GenBank/DDBJ databases">
        <authorList>
            <person name="Varghese N."/>
            <person name="Submissions S."/>
        </authorList>
    </citation>
    <scope>NUCLEOTIDE SEQUENCE [LARGE SCALE GENOMIC DNA]</scope>
    <source>
        <strain evidence="5">DSM 15718</strain>
    </source>
</reference>
<evidence type="ECO:0000313" key="4">
    <source>
        <dbReference type="EMBL" id="SDW35243.1"/>
    </source>
</evidence>
<dbReference type="SUPFAM" id="SSF55729">
    <property type="entry name" value="Acyl-CoA N-acyltransferases (Nat)"/>
    <property type="match status" value="1"/>
</dbReference>
<dbReference type="Gene3D" id="3.40.630.30">
    <property type="match status" value="1"/>
</dbReference>
<organism evidence="4 5">
    <name type="scientific">Flavobacterium degerlachei</name>
    <dbReference type="NCBI Taxonomy" id="229203"/>
    <lineage>
        <taxon>Bacteria</taxon>
        <taxon>Pseudomonadati</taxon>
        <taxon>Bacteroidota</taxon>
        <taxon>Flavobacteriia</taxon>
        <taxon>Flavobacteriales</taxon>
        <taxon>Flavobacteriaceae</taxon>
        <taxon>Flavobacterium</taxon>
    </lineage>
</organism>
<dbReference type="AlphaFoldDB" id="A0A1H2SU87"/>
<dbReference type="Proteomes" id="UP000198569">
    <property type="component" value="Unassembled WGS sequence"/>
</dbReference>
<gene>
    <name evidence="4" type="ORF">SAMN05444338_102177</name>
</gene>
<dbReference type="PANTHER" id="PTHR43877:SF2">
    <property type="entry name" value="AMINOALKYLPHOSPHONATE N-ACETYLTRANSFERASE-RELATED"/>
    <property type="match status" value="1"/>
</dbReference>
<proteinExistence type="predicted"/>